<dbReference type="Pfam" id="PF00226">
    <property type="entry name" value="DnaJ"/>
    <property type="match status" value="1"/>
</dbReference>
<evidence type="ECO:0000259" key="18">
    <source>
        <dbReference type="PROSITE" id="PS50157"/>
    </source>
</evidence>
<dbReference type="SUPFAM" id="SSF46565">
    <property type="entry name" value="Chaperone J-domain"/>
    <property type="match status" value="1"/>
</dbReference>
<comment type="subcellular location">
    <subcellularLocation>
        <location evidence="13">Nucleus</location>
    </subcellularLocation>
</comment>
<dbReference type="Gene3D" id="1.10.287.110">
    <property type="entry name" value="DnaJ domain"/>
    <property type="match status" value="1"/>
</dbReference>
<reference evidence="19 20" key="2">
    <citation type="submission" date="2016-05" db="EMBL/GenBank/DDBJ databases">
        <title>Lineage-specific infection strategies underlie the spectrum of fungal disease in amphibians.</title>
        <authorList>
            <person name="Cuomo C.A."/>
            <person name="Farrer R.A."/>
            <person name="James T."/>
            <person name="Longcore J."/>
            <person name="Birren B."/>
        </authorList>
    </citation>
    <scope>NUCLEOTIDE SEQUENCE [LARGE SCALE GENOMIC DNA]</scope>
    <source>
        <strain evidence="19 20">JEL423</strain>
    </source>
</reference>
<dbReference type="FunFam" id="1.10.510.10:FF:000059">
    <property type="entry name" value="Casein kinase II subunit alpha"/>
    <property type="match status" value="1"/>
</dbReference>
<proteinExistence type="inferred from homology"/>
<dbReference type="InterPro" id="IPR036236">
    <property type="entry name" value="Znf_C2H2_sf"/>
</dbReference>
<feature type="domain" description="C2H2-type" evidence="18">
    <location>
        <begin position="644"/>
        <end position="673"/>
    </location>
</feature>
<dbReference type="Pfam" id="PF00069">
    <property type="entry name" value="Pkinase"/>
    <property type="match status" value="1"/>
</dbReference>
<comment type="subunit">
    <text evidence="13">Heterotetramer.</text>
</comment>
<dbReference type="InterPro" id="IPR008271">
    <property type="entry name" value="Ser/Thr_kinase_AS"/>
</dbReference>
<dbReference type="GO" id="GO:0006974">
    <property type="term" value="P:DNA damage response"/>
    <property type="evidence" value="ECO:0007669"/>
    <property type="project" value="TreeGrafter"/>
</dbReference>
<feature type="binding site" evidence="12">
    <location>
        <position position="72"/>
    </location>
    <ligand>
        <name>ATP</name>
        <dbReference type="ChEBI" id="CHEBI:30616"/>
    </ligand>
</feature>
<dbReference type="SMART" id="SM00355">
    <property type="entry name" value="ZnF_C2H2"/>
    <property type="match status" value="2"/>
</dbReference>
<dbReference type="PROSITE" id="PS00107">
    <property type="entry name" value="PROTEIN_KINASE_ATP"/>
    <property type="match status" value="1"/>
</dbReference>
<sequence>MSASPTEKPVSIAREYANVNQDMPREYWDYDALEILWGGQDNYEIIRKIGRGKYSEVFEGINVANDEKCVIKVLKPIKKKKIKREIKILQNLSGGTNIIQLLDIVRDPQSKTPALIFEHVNSNDFKVLYPKLTDYDVRYYIFELLKALDFCHSRGIMHRDVKPHNVMIDHEQRKLRLIDWGLAEFYHAGTEYNVRVASRYFKGPELLVDFQEYDYSLDMWSLGCMFASMIFRKEPFFHGSDNYDQLVAISKVLGTDELYAYLDKYDIELSEHFDGILGRHPRKEWESFVIPENQRYISPEALDLLDQLLKYDHQERLTPREAMRHAYFAPVVERKRNEDESKQYEMQCHYVVLGVERTATADELKKAYRSKALEFHPDKNPDRKEEATELFTHVQAAYEVLSDPHERTWYDSHRDAILRAGNSTSASSQMETTPTCDLMRYFSPSCYTSITDPSPKGFYAIYNALFIKLSQEESESIQTDPESIMEHMYDDETISHTSSTLFGDATTLYEPYLHSFYTRFMQFQTVKSFRWMDVYKMNDIPDRRVRRLAKKHNHKMRSTARKEFVDAVRRIAAYLYKRDPRVAAYLAEKERIKNETHQKIDEQKRAQRAHQRALAEAYKEAEWTKHDSIDVIQEDDCDLYLDEFVCISCDKTFRSAMQLANHEKSKKHIEATARLRAELLADGFDTISELDPDDSIVDEKEVAIDDVHDQKYVESDVESCSSSHPSILPDNKHVEKLVMDMNSVCIDSELAASPTLSSPVLDVIVSDDNDNDVWNTKKSSKSAKGKRKPREKGKAHSSTNLNTRVPVLNKTATQAEMTAEKQKHVCKTDKALKESEWVCNGCTRAFSTRNKMFEHIKISGHALAVAIDSLKDSKSKTRQKRG</sequence>
<dbReference type="Gene3D" id="1.10.510.10">
    <property type="entry name" value="Transferase(Phosphotransferase) domain 1"/>
    <property type="match status" value="1"/>
</dbReference>
<dbReference type="GO" id="GO:0006356">
    <property type="term" value="P:regulation of transcription by RNA polymerase I"/>
    <property type="evidence" value="ECO:0007669"/>
    <property type="project" value="TreeGrafter"/>
</dbReference>
<dbReference type="eggNOG" id="KOG0717">
    <property type="taxonomic scope" value="Eukaryota"/>
</dbReference>
<dbReference type="CDD" id="cd14132">
    <property type="entry name" value="STKc_CK2_alpha"/>
    <property type="match status" value="1"/>
</dbReference>
<comment type="similarity">
    <text evidence="13">Belongs to the protein kinase superfamily. Ser/Thr protein kinase family. CK2 subfamily.</text>
</comment>
<accession>A0A177WY49</accession>
<dbReference type="PRINTS" id="PR00625">
    <property type="entry name" value="JDOMAIN"/>
</dbReference>
<dbReference type="FunFam" id="1.10.287.110:FF:000046">
    <property type="entry name" value="dnaJ homolog subfamily C member 21"/>
    <property type="match status" value="1"/>
</dbReference>
<keyword evidence="8 12" id="KW-0067">ATP-binding</keyword>
<protein>
    <recommendedName>
        <fullName evidence="13">Casein kinase II subunit alpha</fullName>
        <shortName evidence="13">CK II alpha</shortName>
        <ecNumber evidence="13">2.7.11.1</ecNumber>
    </recommendedName>
</protein>
<evidence type="ECO:0000256" key="12">
    <source>
        <dbReference type="PROSITE-ProRule" id="PRU10141"/>
    </source>
</evidence>
<keyword evidence="14" id="KW-0175">Coiled coil</keyword>
<evidence type="ECO:0000256" key="3">
    <source>
        <dbReference type="ARBA" id="ARBA00022723"/>
    </source>
</evidence>
<keyword evidence="6 13" id="KW-0418">Kinase</keyword>
<dbReference type="PROSITE" id="PS00636">
    <property type="entry name" value="DNAJ_1"/>
    <property type="match status" value="1"/>
</dbReference>
<evidence type="ECO:0000256" key="13">
    <source>
        <dbReference type="RuleBase" id="RU369118"/>
    </source>
</evidence>
<dbReference type="InterPro" id="IPR018253">
    <property type="entry name" value="DnaJ_domain_CS"/>
</dbReference>
<dbReference type="SUPFAM" id="SSF56112">
    <property type="entry name" value="Protein kinase-like (PK-like)"/>
    <property type="match status" value="1"/>
</dbReference>
<dbReference type="GO" id="GO:0005634">
    <property type="term" value="C:nucleus"/>
    <property type="evidence" value="ECO:0007669"/>
    <property type="project" value="UniProtKB-SubCell"/>
</dbReference>
<keyword evidence="7" id="KW-0862">Zinc</keyword>
<dbReference type="InterPro" id="IPR022755">
    <property type="entry name" value="Znf_C2H2_jaz"/>
</dbReference>
<dbReference type="Pfam" id="PF12171">
    <property type="entry name" value="zf-C2H2_jaz"/>
    <property type="match status" value="1"/>
</dbReference>
<evidence type="ECO:0000259" key="17">
    <source>
        <dbReference type="PROSITE" id="PS50076"/>
    </source>
</evidence>
<keyword evidence="3" id="KW-0479">Metal-binding</keyword>
<dbReference type="InterPro" id="IPR001623">
    <property type="entry name" value="DnaJ_domain"/>
</dbReference>
<organism evidence="19 20">
    <name type="scientific">Batrachochytrium dendrobatidis (strain JEL423)</name>
    <dbReference type="NCBI Taxonomy" id="403673"/>
    <lineage>
        <taxon>Eukaryota</taxon>
        <taxon>Fungi</taxon>
        <taxon>Fungi incertae sedis</taxon>
        <taxon>Chytridiomycota</taxon>
        <taxon>Chytridiomycota incertae sedis</taxon>
        <taxon>Chytridiomycetes</taxon>
        <taxon>Rhizophydiales</taxon>
        <taxon>Rhizophydiales incertae sedis</taxon>
        <taxon>Batrachochytrium</taxon>
    </lineage>
</organism>
<dbReference type="PROSITE" id="PS00028">
    <property type="entry name" value="ZINC_FINGER_C2H2_1"/>
    <property type="match status" value="2"/>
</dbReference>
<dbReference type="PROSITE" id="PS50076">
    <property type="entry name" value="DNAJ_2"/>
    <property type="match status" value="1"/>
</dbReference>
<dbReference type="EMBL" id="DS022313">
    <property type="protein sequence ID" value="OAJ44866.1"/>
    <property type="molecule type" value="Genomic_DNA"/>
</dbReference>
<evidence type="ECO:0000256" key="5">
    <source>
        <dbReference type="ARBA" id="ARBA00022771"/>
    </source>
</evidence>
<feature type="region of interest" description="Disordered" evidence="15">
    <location>
        <begin position="774"/>
        <end position="800"/>
    </location>
</feature>
<dbReference type="SUPFAM" id="SSF57667">
    <property type="entry name" value="beta-beta-alpha zinc fingers"/>
    <property type="match status" value="1"/>
</dbReference>
<dbReference type="GO" id="GO:0006359">
    <property type="term" value="P:regulation of transcription by RNA polymerase III"/>
    <property type="evidence" value="ECO:0007669"/>
    <property type="project" value="TreeGrafter"/>
</dbReference>
<dbReference type="GO" id="GO:0005956">
    <property type="term" value="C:protein kinase CK2 complex"/>
    <property type="evidence" value="ECO:0007669"/>
    <property type="project" value="TreeGrafter"/>
</dbReference>
<reference evidence="19 20" key="1">
    <citation type="submission" date="2006-10" db="EMBL/GenBank/DDBJ databases">
        <title>The Genome Sequence of Batrachochytrium dendrobatidis JEL423.</title>
        <authorList>
            <consortium name="The Broad Institute Genome Sequencing Platform"/>
            <person name="Birren B."/>
            <person name="Lander E."/>
            <person name="Galagan J."/>
            <person name="Cuomo C."/>
            <person name="Devon K."/>
            <person name="Jaffe D."/>
            <person name="Butler J."/>
            <person name="Alvarez P."/>
            <person name="Gnerre S."/>
            <person name="Grabherr M."/>
            <person name="Kleber M."/>
            <person name="Mauceli E."/>
            <person name="Brockman W."/>
            <person name="Young S."/>
            <person name="LaButti K."/>
            <person name="Sykes S."/>
            <person name="DeCaprio D."/>
            <person name="Crawford M."/>
            <person name="Koehrsen M."/>
            <person name="Engels R."/>
            <person name="Montgomery P."/>
            <person name="Pearson M."/>
            <person name="Howarth C."/>
            <person name="Larson L."/>
            <person name="White J."/>
            <person name="O'Leary S."/>
            <person name="Kodira C."/>
            <person name="Zeng Q."/>
            <person name="Yandava C."/>
            <person name="Alvarado L."/>
            <person name="Longcore J."/>
            <person name="James T."/>
        </authorList>
    </citation>
    <scope>NUCLEOTIDE SEQUENCE [LARGE SCALE GENOMIC DNA]</scope>
    <source>
        <strain evidence="19 20">JEL423</strain>
    </source>
</reference>
<evidence type="ECO:0000256" key="1">
    <source>
        <dbReference type="ARBA" id="ARBA00022527"/>
    </source>
</evidence>
<feature type="domain" description="J" evidence="17">
    <location>
        <begin position="348"/>
        <end position="414"/>
    </location>
</feature>
<feature type="domain" description="Protein kinase" evidence="16">
    <location>
        <begin position="43"/>
        <end position="328"/>
    </location>
</feature>
<dbReference type="AlphaFoldDB" id="A0A177WY49"/>
<keyword evidence="2 13" id="KW-0808">Transferase</keyword>
<evidence type="ECO:0000256" key="10">
    <source>
        <dbReference type="ARBA" id="ARBA00048679"/>
    </source>
</evidence>
<dbReference type="PANTHER" id="PTHR24054">
    <property type="entry name" value="CASEIN KINASE II SUBUNIT ALPHA"/>
    <property type="match status" value="1"/>
</dbReference>
<dbReference type="PROSITE" id="PS50157">
    <property type="entry name" value="ZINC_FINGER_C2H2_2"/>
    <property type="match status" value="2"/>
</dbReference>
<dbReference type="InterPro" id="IPR013087">
    <property type="entry name" value="Znf_C2H2_type"/>
</dbReference>
<evidence type="ECO:0000313" key="19">
    <source>
        <dbReference type="EMBL" id="OAJ44866.1"/>
    </source>
</evidence>
<dbReference type="GO" id="GO:0004674">
    <property type="term" value="F:protein serine/threonine kinase activity"/>
    <property type="evidence" value="ECO:0007669"/>
    <property type="project" value="UniProtKB-UniRule"/>
</dbReference>
<dbReference type="Gene3D" id="3.30.200.20">
    <property type="entry name" value="Phosphorylase Kinase, domain 1"/>
    <property type="match status" value="1"/>
</dbReference>
<dbReference type="OrthoDB" id="5894at2759"/>
<evidence type="ECO:0000259" key="16">
    <source>
        <dbReference type="PROSITE" id="PS50011"/>
    </source>
</evidence>
<keyword evidence="13" id="KW-0539">Nucleus</keyword>
<evidence type="ECO:0000256" key="4">
    <source>
        <dbReference type="ARBA" id="ARBA00022741"/>
    </source>
</evidence>
<dbReference type="GO" id="GO:0005829">
    <property type="term" value="C:cytosol"/>
    <property type="evidence" value="ECO:0007669"/>
    <property type="project" value="TreeGrafter"/>
</dbReference>
<keyword evidence="4 12" id="KW-0547">Nucleotide-binding</keyword>
<dbReference type="GO" id="GO:0008270">
    <property type="term" value="F:zinc ion binding"/>
    <property type="evidence" value="ECO:0007669"/>
    <property type="project" value="UniProtKB-KW"/>
</dbReference>
<dbReference type="InterPro" id="IPR011009">
    <property type="entry name" value="Kinase-like_dom_sf"/>
</dbReference>
<dbReference type="PROSITE" id="PS50011">
    <property type="entry name" value="PROTEIN_KINASE_DOM"/>
    <property type="match status" value="1"/>
</dbReference>
<name>A0A177WY49_BATDL</name>
<dbReference type="PANTHER" id="PTHR24054:SF0">
    <property type="entry name" value="CASEIN KINASE II SUBUNIT ALPHA"/>
    <property type="match status" value="1"/>
</dbReference>
<evidence type="ECO:0000256" key="11">
    <source>
        <dbReference type="PROSITE-ProRule" id="PRU00042"/>
    </source>
</evidence>
<dbReference type="EC" id="2.7.11.1" evidence="13"/>
<keyword evidence="1 13" id="KW-0723">Serine/threonine-protein kinase</keyword>
<dbReference type="STRING" id="403673.A0A177WY49"/>
<comment type="function">
    <text evidence="13">Catalytic subunit of a constitutively active serine/threonine-protein kinase complex that phosphorylates a large number of substrates containing acidic residues C-terminal to the phosphorylated serine or threonine.</text>
</comment>
<evidence type="ECO:0000256" key="15">
    <source>
        <dbReference type="SAM" id="MobiDB-lite"/>
    </source>
</evidence>
<dbReference type="VEuPathDB" id="FungiDB:BDEG_28054"/>
<feature type="domain" description="C2H2-type" evidence="18">
    <location>
        <begin position="837"/>
        <end position="862"/>
    </location>
</feature>
<dbReference type="GO" id="GO:0005524">
    <property type="term" value="F:ATP binding"/>
    <property type="evidence" value="ECO:0007669"/>
    <property type="project" value="UniProtKB-UniRule"/>
</dbReference>
<feature type="compositionally biased region" description="Basic residues" evidence="15">
    <location>
        <begin position="778"/>
        <end position="795"/>
    </location>
</feature>
<dbReference type="GO" id="GO:0106310">
    <property type="term" value="F:protein serine kinase activity"/>
    <property type="evidence" value="ECO:0007669"/>
    <property type="project" value="UniProtKB-UniRule"/>
</dbReference>
<evidence type="ECO:0000256" key="6">
    <source>
        <dbReference type="ARBA" id="ARBA00022777"/>
    </source>
</evidence>
<dbReference type="InterPro" id="IPR054076">
    <property type="entry name" value="ZUO1-like_ZHD"/>
</dbReference>
<dbReference type="PROSITE" id="PS00108">
    <property type="entry name" value="PROTEIN_KINASE_ST"/>
    <property type="match status" value="1"/>
</dbReference>
<evidence type="ECO:0000256" key="7">
    <source>
        <dbReference type="ARBA" id="ARBA00022833"/>
    </source>
</evidence>
<evidence type="ECO:0000256" key="9">
    <source>
        <dbReference type="ARBA" id="ARBA00047899"/>
    </source>
</evidence>
<dbReference type="InterPro" id="IPR045216">
    <property type="entry name" value="CK2_alpha"/>
</dbReference>
<dbReference type="GO" id="GO:0051726">
    <property type="term" value="P:regulation of cell cycle"/>
    <property type="evidence" value="ECO:0007669"/>
    <property type="project" value="TreeGrafter"/>
</dbReference>
<dbReference type="InterPro" id="IPR036869">
    <property type="entry name" value="J_dom_sf"/>
</dbReference>
<feature type="coiled-coil region" evidence="14">
    <location>
        <begin position="586"/>
        <end position="620"/>
    </location>
</feature>
<evidence type="ECO:0000256" key="8">
    <source>
        <dbReference type="ARBA" id="ARBA00022840"/>
    </source>
</evidence>
<dbReference type="FunFam" id="3.30.200.20:FF:000088">
    <property type="entry name" value="Casein kinase II subunit alpha"/>
    <property type="match status" value="1"/>
</dbReference>
<gene>
    <name evidence="19" type="ORF">BDEG_28054</name>
</gene>
<comment type="catalytic activity">
    <reaction evidence="10 13">
        <text>L-seryl-[protein] + ATP = O-phospho-L-seryl-[protein] + ADP + H(+)</text>
        <dbReference type="Rhea" id="RHEA:17989"/>
        <dbReference type="Rhea" id="RHEA-COMP:9863"/>
        <dbReference type="Rhea" id="RHEA-COMP:11604"/>
        <dbReference type="ChEBI" id="CHEBI:15378"/>
        <dbReference type="ChEBI" id="CHEBI:29999"/>
        <dbReference type="ChEBI" id="CHEBI:30616"/>
        <dbReference type="ChEBI" id="CHEBI:83421"/>
        <dbReference type="ChEBI" id="CHEBI:456216"/>
        <dbReference type="EC" id="2.7.11.1"/>
    </reaction>
</comment>
<evidence type="ECO:0000256" key="2">
    <source>
        <dbReference type="ARBA" id="ARBA00022679"/>
    </source>
</evidence>
<keyword evidence="5 11" id="KW-0863">Zinc-finger</keyword>
<dbReference type="InterPro" id="IPR000719">
    <property type="entry name" value="Prot_kinase_dom"/>
</dbReference>
<dbReference type="Pfam" id="PF21884">
    <property type="entry name" value="ZUO1-like_ZHD"/>
    <property type="match status" value="1"/>
</dbReference>
<dbReference type="Proteomes" id="UP000077115">
    <property type="component" value="Unassembled WGS sequence"/>
</dbReference>
<evidence type="ECO:0000313" key="20">
    <source>
        <dbReference type="Proteomes" id="UP000077115"/>
    </source>
</evidence>
<dbReference type="SMART" id="SM00271">
    <property type="entry name" value="DnaJ"/>
    <property type="match status" value="1"/>
</dbReference>
<dbReference type="InterPro" id="IPR017441">
    <property type="entry name" value="Protein_kinase_ATP_BS"/>
</dbReference>
<comment type="catalytic activity">
    <reaction evidence="9 13">
        <text>L-threonyl-[protein] + ATP = O-phospho-L-threonyl-[protein] + ADP + H(+)</text>
        <dbReference type="Rhea" id="RHEA:46608"/>
        <dbReference type="Rhea" id="RHEA-COMP:11060"/>
        <dbReference type="Rhea" id="RHEA-COMP:11605"/>
        <dbReference type="ChEBI" id="CHEBI:15378"/>
        <dbReference type="ChEBI" id="CHEBI:30013"/>
        <dbReference type="ChEBI" id="CHEBI:30616"/>
        <dbReference type="ChEBI" id="CHEBI:61977"/>
        <dbReference type="ChEBI" id="CHEBI:456216"/>
        <dbReference type="EC" id="2.7.11.1"/>
    </reaction>
</comment>
<evidence type="ECO:0000256" key="14">
    <source>
        <dbReference type="SAM" id="Coils"/>
    </source>
</evidence>
<dbReference type="SMART" id="SM00220">
    <property type="entry name" value="S_TKc"/>
    <property type="match status" value="1"/>
</dbReference>
<dbReference type="Gene3D" id="3.30.160.60">
    <property type="entry name" value="Classic Zinc Finger"/>
    <property type="match status" value="1"/>
</dbReference>
<dbReference type="CDD" id="cd06257">
    <property type="entry name" value="DnaJ"/>
    <property type="match status" value="1"/>
</dbReference>